<feature type="region of interest" description="Disordered" evidence="2">
    <location>
        <begin position="188"/>
        <end position="318"/>
    </location>
</feature>
<dbReference type="InterPro" id="IPR042534">
    <property type="entry name" value="SAP18_sf"/>
</dbReference>
<dbReference type="Pfam" id="PF06487">
    <property type="entry name" value="SAP18"/>
    <property type="match status" value="1"/>
</dbReference>
<sequence length="318" mass="33857">MDAEETTTASGRPIVSRSNTTLFLIRTFVKIGGFHRLSLFEDGTLPTTDEHQIFTWKDSTLREVLTTLRTSAPHIVEYRHPLARFSFKTVYADSGNKGRFVQKDLGMVYSRDILGEPGTLNTTAPRLLEDADGEVRELTEREKEERTLDELRFVPGDYLLISVILPKTVTMPSEIGAGKAGGHHPSGIGGIGAGIGGGGGGGEKNGWKKGDVGGSWGHSAGGGPGGGAPGGAPGRGGGHWRGESNAPPPAPRGRGGRGGSGVGDRRMPPPRRNGSPPARGGGWGDRRGGRAERGERRESRSRSRSRSPVPRRRGPRYD</sequence>
<evidence type="ECO:0000313" key="4">
    <source>
        <dbReference type="Proteomes" id="UP000054549"/>
    </source>
</evidence>
<evidence type="ECO:0008006" key="5">
    <source>
        <dbReference type="Google" id="ProtNLM"/>
    </source>
</evidence>
<protein>
    <recommendedName>
        <fullName evidence="5">Sin3-associated polypeptide Sap18</fullName>
    </recommendedName>
</protein>
<dbReference type="PANTHER" id="PTHR13082">
    <property type="entry name" value="SAP18"/>
    <property type="match status" value="1"/>
</dbReference>
<comment type="similarity">
    <text evidence="1">Belongs to the SAP18 family.</text>
</comment>
<dbReference type="GO" id="GO:0005634">
    <property type="term" value="C:nucleus"/>
    <property type="evidence" value="ECO:0007669"/>
    <property type="project" value="TreeGrafter"/>
</dbReference>
<dbReference type="InParanoid" id="A0A0C2SDA7"/>
<gene>
    <name evidence="3" type="ORF">M378DRAFT_130205</name>
</gene>
<evidence type="ECO:0000256" key="2">
    <source>
        <dbReference type="SAM" id="MobiDB-lite"/>
    </source>
</evidence>
<feature type="compositionally biased region" description="Gly residues" evidence="2">
    <location>
        <begin position="188"/>
        <end position="204"/>
    </location>
</feature>
<proteinExistence type="inferred from homology"/>
<feature type="compositionally biased region" description="Basic residues" evidence="2">
    <location>
        <begin position="302"/>
        <end position="318"/>
    </location>
</feature>
<accession>A0A0C2SDA7</accession>
<dbReference type="AlphaFoldDB" id="A0A0C2SDA7"/>
<feature type="compositionally biased region" description="Gly residues" evidence="2">
    <location>
        <begin position="212"/>
        <end position="239"/>
    </location>
</feature>
<evidence type="ECO:0000256" key="1">
    <source>
        <dbReference type="ARBA" id="ARBA00009143"/>
    </source>
</evidence>
<evidence type="ECO:0000313" key="3">
    <source>
        <dbReference type="EMBL" id="KIL60990.1"/>
    </source>
</evidence>
<dbReference type="HOGENOM" id="CLU_064128_0_0_1"/>
<dbReference type="STRING" id="946122.A0A0C2SDA7"/>
<dbReference type="PANTHER" id="PTHR13082:SF0">
    <property type="entry name" value="HISTONE DEACETYLASE COMPLEX SUBUNIT SAP18"/>
    <property type="match status" value="1"/>
</dbReference>
<dbReference type="OrthoDB" id="440566at2759"/>
<feature type="compositionally biased region" description="Basic and acidic residues" evidence="2">
    <location>
        <begin position="284"/>
        <end position="301"/>
    </location>
</feature>
<dbReference type="InterPro" id="IPR010516">
    <property type="entry name" value="SAP18"/>
</dbReference>
<dbReference type="EMBL" id="KN818290">
    <property type="protein sequence ID" value="KIL60990.1"/>
    <property type="molecule type" value="Genomic_DNA"/>
</dbReference>
<dbReference type="Proteomes" id="UP000054549">
    <property type="component" value="Unassembled WGS sequence"/>
</dbReference>
<name>A0A0C2SDA7_AMAMK</name>
<dbReference type="Gene3D" id="3.10.20.550">
    <property type="entry name" value="ASAP complex, SAP18 subunit"/>
    <property type="match status" value="1"/>
</dbReference>
<keyword evidence="4" id="KW-1185">Reference proteome</keyword>
<reference evidence="3 4" key="1">
    <citation type="submission" date="2014-04" db="EMBL/GenBank/DDBJ databases">
        <title>Evolutionary Origins and Diversification of the Mycorrhizal Mutualists.</title>
        <authorList>
            <consortium name="DOE Joint Genome Institute"/>
            <consortium name="Mycorrhizal Genomics Consortium"/>
            <person name="Kohler A."/>
            <person name="Kuo A."/>
            <person name="Nagy L.G."/>
            <person name="Floudas D."/>
            <person name="Copeland A."/>
            <person name="Barry K.W."/>
            <person name="Cichocki N."/>
            <person name="Veneault-Fourrey C."/>
            <person name="LaButti K."/>
            <person name="Lindquist E.A."/>
            <person name="Lipzen A."/>
            <person name="Lundell T."/>
            <person name="Morin E."/>
            <person name="Murat C."/>
            <person name="Riley R."/>
            <person name="Ohm R."/>
            <person name="Sun H."/>
            <person name="Tunlid A."/>
            <person name="Henrissat B."/>
            <person name="Grigoriev I.V."/>
            <person name="Hibbett D.S."/>
            <person name="Martin F."/>
        </authorList>
    </citation>
    <scope>NUCLEOTIDE SEQUENCE [LARGE SCALE GENOMIC DNA]</scope>
    <source>
        <strain evidence="3 4">Koide BX008</strain>
    </source>
</reference>
<organism evidence="3 4">
    <name type="scientific">Amanita muscaria (strain Koide BX008)</name>
    <dbReference type="NCBI Taxonomy" id="946122"/>
    <lineage>
        <taxon>Eukaryota</taxon>
        <taxon>Fungi</taxon>
        <taxon>Dikarya</taxon>
        <taxon>Basidiomycota</taxon>
        <taxon>Agaricomycotina</taxon>
        <taxon>Agaricomycetes</taxon>
        <taxon>Agaricomycetidae</taxon>
        <taxon>Agaricales</taxon>
        <taxon>Pluteineae</taxon>
        <taxon>Amanitaceae</taxon>
        <taxon>Amanita</taxon>
    </lineage>
</organism>